<gene>
    <name evidence="8" type="primary">gcvP</name>
    <name evidence="12" type="ORF">SAMN05421642_10935</name>
</gene>
<dbReference type="EMBL" id="FZOW01000009">
    <property type="protein sequence ID" value="SNT08406.1"/>
    <property type="molecule type" value="Genomic_DNA"/>
</dbReference>
<sequence length="963" mass="102407">MHLECLVSAPASRPDLSSTARVFADRHIGPDSEELERILHVIGVPTLDGLATKSVPAAILDAATAGVGDGLDLLPTPVGEHDALAELADRAAQNTVAVSMIGLGYYDTLTPPVITRNILENPAWYTAYTPYQPEISQGRLEALLNFQTMVADLTGMDVANASMLDEATAAAEAMTLLRRANRASKSPRFVVDTDVFPQTLAVLETRAEPLGIELVRHDVTNGLPDGDFFGVLVQFPGASGVVVNHEDLIARAHDAGALVAVGADLLALTLLKSPGESGADICFGTTQRFGVPMGYGGPHAGYLAVRSAHSRQLPGRLVGVSVDADGDMAYRLALQTREQHIRREKATSNICTAQVLLAIVAAMYASYHGSDGLRSIATQVNSRARALADGLRGSGVALTTDSFFDTVSAFVPGRAVDVVAAAKRAGVNLRLVDADTVGISCDETTTPAHIDAVLGAFGAGRTDTDPAESLPSSLVRESEFLTHPAFTRHRTETSMLRYLRMLSDKDIALDRSMIPLGSCTMKLNATAEMESITWPQFARLHPFAPDTDTAGIRSIVADVEKWLVDITGYDAVSLQPNAGSQGEYAGLLAIRDYHVGRGEGHRDVCLIPSSAHGTNAASAVMVGMKVVVVACRTNGDVDVDDLRAKIDQHADSLSAIMITYPSTHGVYEHEIDDICAAVHDAGGQVYVDGANLNALVGLARPGRFGGDVSHLNLHKTFCIPHGGGGPGVGPIGVRAHLQPYLPGHPLRDGLGGGRAVSAAPFGSASILTITWAYIRMMGAVGLRRATLTAIASANYIARRLDEHFPVLYTGENGMVAHECILDLRDLTKRTGVTVDDVAKRLADYGFHAPTMSFPVAGTLMVEPTESEDLDEIDAFCDAMIAIRSEIDRVGSGEWPVDDNPLRGAPHTARSLARDWNHPYTREEAAFPEALAGRAKVWPAVRRIDGAHGDRNLVCSCPPIESFA</sequence>
<comment type="function">
    <text evidence="2 8">The glycine cleavage system catalyzes the degradation of glycine. The P protein binds the alpha-amino group of glycine through its pyridoxal phosphate cofactor; CO(2) is released and the remaining methylamine moiety is then transferred to the lipoamide cofactor of the H protein.</text>
</comment>
<evidence type="ECO:0000313" key="12">
    <source>
        <dbReference type="EMBL" id="SNT08406.1"/>
    </source>
</evidence>
<dbReference type="FunFam" id="3.40.640.10:FF:000005">
    <property type="entry name" value="Glycine dehydrogenase (decarboxylating), mitochondrial"/>
    <property type="match status" value="1"/>
</dbReference>
<feature type="modified residue" description="N6-(pyridoxal phosphate)lysine" evidence="8 9">
    <location>
        <position position="715"/>
    </location>
</feature>
<feature type="domain" description="Glycine cleavage system P-protein N-terminal" evidence="10">
    <location>
        <begin position="486"/>
        <end position="743"/>
    </location>
</feature>
<feature type="domain" description="Glycine cleavage system P-protein N-terminal" evidence="10">
    <location>
        <begin position="25"/>
        <end position="456"/>
    </location>
</feature>
<dbReference type="PANTHER" id="PTHR11773">
    <property type="entry name" value="GLYCINE DEHYDROGENASE, DECARBOXYLATING"/>
    <property type="match status" value="1"/>
</dbReference>
<feature type="domain" description="Glycine dehydrogenase C-terminal" evidence="11">
    <location>
        <begin position="785"/>
        <end position="906"/>
    </location>
</feature>
<dbReference type="Pfam" id="PF21478">
    <property type="entry name" value="GcvP2_C"/>
    <property type="match status" value="1"/>
</dbReference>
<dbReference type="GO" id="GO:0030170">
    <property type="term" value="F:pyridoxal phosphate binding"/>
    <property type="evidence" value="ECO:0007669"/>
    <property type="project" value="TreeGrafter"/>
</dbReference>
<dbReference type="STRING" id="398843.A3K89_12085"/>
<dbReference type="Gene3D" id="3.40.640.10">
    <property type="entry name" value="Type I PLP-dependent aspartate aminotransferase-like (Major domain)"/>
    <property type="match status" value="2"/>
</dbReference>
<comment type="cofactor">
    <cofactor evidence="1 8 9">
        <name>pyridoxal 5'-phosphate</name>
        <dbReference type="ChEBI" id="CHEBI:597326"/>
    </cofactor>
</comment>
<dbReference type="NCBIfam" id="TIGR00461">
    <property type="entry name" value="gcvP"/>
    <property type="match status" value="1"/>
</dbReference>
<dbReference type="CDD" id="cd00613">
    <property type="entry name" value="GDC-P"/>
    <property type="match status" value="1"/>
</dbReference>
<dbReference type="Pfam" id="PF02347">
    <property type="entry name" value="GDC-P"/>
    <property type="match status" value="2"/>
</dbReference>
<comment type="catalytic activity">
    <reaction evidence="7 8">
        <text>N(6)-[(R)-lipoyl]-L-lysyl-[glycine-cleavage complex H protein] + glycine + H(+) = N(6)-[(R)-S(8)-aminomethyldihydrolipoyl]-L-lysyl-[glycine-cleavage complex H protein] + CO2</text>
        <dbReference type="Rhea" id="RHEA:24304"/>
        <dbReference type="Rhea" id="RHEA-COMP:10494"/>
        <dbReference type="Rhea" id="RHEA-COMP:10495"/>
        <dbReference type="ChEBI" id="CHEBI:15378"/>
        <dbReference type="ChEBI" id="CHEBI:16526"/>
        <dbReference type="ChEBI" id="CHEBI:57305"/>
        <dbReference type="ChEBI" id="CHEBI:83099"/>
        <dbReference type="ChEBI" id="CHEBI:83143"/>
        <dbReference type="EC" id="1.4.4.2"/>
    </reaction>
</comment>
<dbReference type="InterPro" id="IPR049316">
    <property type="entry name" value="GDC-P_C"/>
</dbReference>
<name>A0A239JQT1_9NOCA</name>
<dbReference type="AlphaFoldDB" id="A0A239JQT1"/>
<dbReference type="GO" id="GO:0005960">
    <property type="term" value="C:glycine cleavage complex"/>
    <property type="evidence" value="ECO:0007669"/>
    <property type="project" value="TreeGrafter"/>
</dbReference>
<dbReference type="PANTHER" id="PTHR11773:SF1">
    <property type="entry name" value="GLYCINE DEHYDROGENASE (DECARBOXYLATING), MITOCHONDRIAL"/>
    <property type="match status" value="1"/>
</dbReference>
<evidence type="ECO:0000256" key="7">
    <source>
        <dbReference type="ARBA" id="ARBA00049026"/>
    </source>
</evidence>
<comment type="subunit">
    <text evidence="4 8">The glycine cleavage system is composed of four proteins: P, T, L and H.</text>
</comment>
<evidence type="ECO:0000256" key="9">
    <source>
        <dbReference type="PIRSR" id="PIRSR603437-50"/>
    </source>
</evidence>
<dbReference type="InterPro" id="IPR020581">
    <property type="entry name" value="GDC_P"/>
</dbReference>
<keyword evidence="5 8" id="KW-0663">Pyridoxal phosphate</keyword>
<proteinExistence type="inferred from homology"/>
<dbReference type="OrthoDB" id="9801272at2"/>
<dbReference type="SUPFAM" id="SSF53383">
    <property type="entry name" value="PLP-dependent transferases"/>
    <property type="match status" value="2"/>
</dbReference>
<evidence type="ECO:0000256" key="4">
    <source>
        <dbReference type="ARBA" id="ARBA00011690"/>
    </source>
</evidence>
<comment type="similarity">
    <text evidence="3 8">Belongs to the GcvP family.</text>
</comment>
<dbReference type="GO" id="GO:0005829">
    <property type="term" value="C:cytosol"/>
    <property type="evidence" value="ECO:0007669"/>
    <property type="project" value="TreeGrafter"/>
</dbReference>
<dbReference type="InterPro" id="IPR049315">
    <property type="entry name" value="GDC-P_N"/>
</dbReference>
<keyword evidence="6 8" id="KW-0560">Oxidoreductase</keyword>
<dbReference type="InterPro" id="IPR015424">
    <property type="entry name" value="PyrdxlP-dep_Trfase"/>
</dbReference>
<reference evidence="13" key="1">
    <citation type="submission" date="2017-06" db="EMBL/GenBank/DDBJ databases">
        <authorList>
            <person name="Varghese N."/>
            <person name="Submissions S."/>
        </authorList>
    </citation>
    <scope>NUCLEOTIDE SEQUENCE [LARGE SCALE GENOMIC DNA]</scope>
    <source>
        <strain evidence="13">JCM 23211</strain>
    </source>
</reference>
<dbReference type="RefSeq" id="WP_089247934.1">
    <property type="nucleotide sequence ID" value="NZ_FZOW01000009.1"/>
</dbReference>
<evidence type="ECO:0000256" key="5">
    <source>
        <dbReference type="ARBA" id="ARBA00022898"/>
    </source>
</evidence>
<dbReference type="HAMAP" id="MF_00711">
    <property type="entry name" value="GcvP"/>
    <property type="match status" value="1"/>
</dbReference>
<evidence type="ECO:0000313" key="13">
    <source>
        <dbReference type="Proteomes" id="UP000198327"/>
    </source>
</evidence>
<dbReference type="InterPro" id="IPR003437">
    <property type="entry name" value="GcvP"/>
</dbReference>
<dbReference type="FunFam" id="3.90.1150.10:FF:000059">
    <property type="entry name" value="Glycine dehydrogenase (decarboxylating)"/>
    <property type="match status" value="1"/>
</dbReference>
<evidence type="ECO:0000256" key="6">
    <source>
        <dbReference type="ARBA" id="ARBA00023002"/>
    </source>
</evidence>
<dbReference type="InterPro" id="IPR015421">
    <property type="entry name" value="PyrdxlP-dep_Trfase_major"/>
</dbReference>
<dbReference type="GO" id="GO:0019464">
    <property type="term" value="P:glycine decarboxylation via glycine cleavage system"/>
    <property type="evidence" value="ECO:0007669"/>
    <property type="project" value="UniProtKB-UniRule"/>
</dbReference>
<evidence type="ECO:0000256" key="2">
    <source>
        <dbReference type="ARBA" id="ARBA00003788"/>
    </source>
</evidence>
<evidence type="ECO:0000259" key="10">
    <source>
        <dbReference type="Pfam" id="PF02347"/>
    </source>
</evidence>
<dbReference type="InterPro" id="IPR015422">
    <property type="entry name" value="PyrdxlP-dep_Trfase_small"/>
</dbReference>
<dbReference type="FunFam" id="3.40.640.10:FF:000007">
    <property type="entry name" value="glycine dehydrogenase (Decarboxylating), mitochondrial"/>
    <property type="match status" value="1"/>
</dbReference>
<dbReference type="Proteomes" id="UP000198327">
    <property type="component" value="Unassembled WGS sequence"/>
</dbReference>
<protein>
    <recommendedName>
        <fullName evidence="8">Glycine dehydrogenase (decarboxylating)</fullName>
        <ecNumber evidence="8">1.4.4.2</ecNumber>
    </recommendedName>
    <alternativeName>
        <fullName evidence="8">Glycine cleavage system P-protein</fullName>
    </alternativeName>
    <alternativeName>
        <fullName evidence="8">Glycine decarboxylase</fullName>
    </alternativeName>
    <alternativeName>
        <fullName evidence="8">Glycine dehydrogenase (aminomethyl-transferring)</fullName>
    </alternativeName>
</protein>
<dbReference type="Gene3D" id="3.90.1150.10">
    <property type="entry name" value="Aspartate Aminotransferase, domain 1"/>
    <property type="match status" value="2"/>
</dbReference>
<dbReference type="GO" id="GO:0016594">
    <property type="term" value="F:glycine binding"/>
    <property type="evidence" value="ECO:0007669"/>
    <property type="project" value="TreeGrafter"/>
</dbReference>
<evidence type="ECO:0000259" key="11">
    <source>
        <dbReference type="Pfam" id="PF21478"/>
    </source>
</evidence>
<evidence type="ECO:0000256" key="8">
    <source>
        <dbReference type="HAMAP-Rule" id="MF_00711"/>
    </source>
</evidence>
<accession>A0A239JQT1</accession>
<evidence type="ECO:0000256" key="1">
    <source>
        <dbReference type="ARBA" id="ARBA00001933"/>
    </source>
</evidence>
<evidence type="ECO:0000256" key="3">
    <source>
        <dbReference type="ARBA" id="ARBA00010756"/>
    </source>
</evidence>
<keyword evidence="13" id="KW-1185">Reference proteome</keyword>
<dbReference type="EC" id="1.4.4.2" evidence="8"/>
<dbReference type="GO" id="GO:0004375">
    <property type="term" value="F:glycine dehydrogenase (decarboxylating) activity"/>
    <property type="evidence" value="ECO:0007669"/>
    <property type="project" value="UniProtKB-EC"/>
</dbReference>
<organism evidence="12 13">
    <name type="scientific">Rhodococcoides kyotonense</name>
    <dbReference type="NCBI Taxonomy" id="398843"/>
    <lineage>
        <taxon>Bacteria</taxon>
        <taxon>Bacillati</taxon>
        <taxon>Actinomycetota</taxon>
        <taxon>Actinomycetes</taxon>
        <taxon>Mycobacteriales</taxon>
        <taxon>Nocardiaceae</taxon>
        <taxon>Rhodococcoides</taxon>
    </lineage>
</organism>